<feature type="transmembrane region" description="Helical" evidence="8">
    <location>
        <begin position="127"/>
        <end position="149"/>
    </location>
</feature>
<evidence type="ECO:0000256" key="3">
    <source>
        <dbReference type="ARBA" id="ARBA00022448"/>
    </source>
</evidence>
<comment type="function">
    <text evidence="8">Uptake of L-lactate across the membrane. Can also transport D-lactate and glycolate.</text>
</comment>
<feature type="transmembrane region" description="Helical" evidence="8">
    <location>
        <begin position="516"/>
        <end position="533"/>
    </location>
</feature>
<gene>
    <name evidence="9" type="ORF">OIK42_04030</name>
</gene>
<dbReference type="RefSeq" id="WP_273638501.1">
    <property type="nucleotide sequence ID" value="NZ_JAQQXP010000001.1"/>
</dbReference>
<comment type="subcellular location">
    <subcellularLocation>
        <location evidence="8">Cell inner membrane</location>
        <topology evidence="8">Multi-pass membrane protein</topology>
    </subcellularLocation>
    <subcellularLocation>
        <location evidence="1">Cell membrane</location>
        <topology evidence="1">Multi-pass membrane protein</topology>
    </subcellularLocation>
</comment>
<keyword evidence="5 8" id="KW-0812">Transmembrane</keyword>
<sequence length="534" mass="56984">MLHLTFAYLPIVLLIYLMSKKHSMASSRALPLCALVVYVVVLLVYRFDGTLVHATVVSGLLMALTPVSIIAGAIFLFRTMEVSGALAIIRLWLNGISRNPIAQLMIIGWAFAFLIEGASGFGTPAAIAAPVLVSLGLPALRVAMFCLVLNTIPVTFGAVGTPIWFGFSVIELTALQLTDIAWQAALINAIAAPFVVFAGLALVIKNKQELLSNAVFILLSVCSCTFPYLIISQYSNEFPSLIGGMVGLIITIILAKQNIGLQTLDNANVSVQKERPVRPAALVKATFPLWATVLVLIVTRIQQLGLKTVLQSADPAVLIDLGYMGQFGISASLVLTLKDIFDTTQSWQHSLLYVPSILPFMIVGVLTLYLHRCQALASVSRYTISKIAGPFWALLGALVFVNLMMLQDSDTSEPMSPVTILGNHLASLTGSHWDFFAPFLGALGSFFSGSATISNLTFAGIQLSIAEQLGLSVTSVLAMQSVGAAMGNMVCINNIVAVTSILGLTNQDGVILKRTAGIMLLYGCLAGLVGVYML</sequence>
<evidence type="ECO:0000256" key="2">
    <source>
        <dbReference type="ARBA" id="ARBA00010100"/>
    </source>
</evidence>
<protein>
    <recommendedName>
        <fullName evidence="8">L-lactate permease</fullName>
    </recommendedName>
</protein>
<feature type="transmembrane region" description="Helical" evidence="8">
    <location>
        <begin position="350"/>
        <end position="370"/>
    </location>
</feature>
<dbReference type="InterPro" id="IPR003804">
    <property type="entry name" value="Lactate_perm"/>
</dbReference>
<reference evidence="9 10" key="1">
    <citation type="submission" date="2022-10" db="EMBL/GenBank/DDBJ databases">
        <title>Alteromonas sp. chi3 Genome sequencing.</title>
        <authorList>
            <person name="Park S."/>
        </authorList>
    </citation>
    <scope>NUCLEOTIDE SEQUENCE [LARGE SCALE GENOMIC DNA]</scope>
    <source>
        <strain evidence="10">chi3</strain>
    </source>
</reference>
<evidence type="ECO:0000256" key="8">
    <source>
        <dbReference type="RuleBase" id="RU365092"/>
    </source>
</evidence>
<keyword evidence="7 8" id="KW-0472">Membrane</keyword>
<evidence type="ECO:0000313" key="10">
    <source>
        <dbReference type="Proteomes" id="UP001218788"/>
    </source>
</evidence>
<feature type="transmembrane region" description="Helical" evidence="8">
    <location>
        <begin position="156"/>
        <end position="174"/>
    </location>
</feature>
<feature type="transmembrane region" description="Helical" evidence="8">
    <location>
        <begin position="180"/>
        <end position="203"/>
    </location>
</feature>
<proteinExistence type="inferred from homology"/>
<evidence type="ECO:0000256" key="6">
    <source>
        <dbReference type="ARBA" id="ARBA00022989"/>
    </source>
</evidence>
<comment type="caution">
    <text evidence="8">Lacks conserved residue(s) required for the propagation of feature annotation.</text>
</comment>
<evidence type="ECO:0000256" key="4">
    <source>
        <dbReference type="ARBA" id="ARBA00022475"/>
    </source>
</evidence>
<name>A0ABT5L2A6_9ALTE</name>
<keyword evidence="4" id="KW-1003">Cell membrane</keyword>
<organism evidence="9 10">
    <name type="scientific">Alteromonas gilva</name>
    <dbReference type="NCBI Taxonomy" id="2987522"/>
    <lineage>
        <taxon>Bacteria</taxon>
        <taxon>Pseudomonadati</taxon>
        <taxon>Pseudomonadota</taxon>
        <taxon>Gammaproteobacteria</taxon>
        <taxon>Alteromonadales</taxon>
        <taxon>Alteromonadaceae</taxon>
        <taxon>Alteromonas/Salinimonas group</taxon>
        <taxon>Alteromonas</taxon>
    </lineage>
</organism>
<evidence type="ECO:0000256" key="7">
    <source>
        <dbReference type="ARBA" id="ARBA00023136"/>
    </source>
</evidence>
<evidence type="ECO:0000313" key="9">
    <source>
        <dbReference type="EMBL" id="MDC8829928.1"/>
    </source>
</evidence>
<keyword evidence="8" id="KW-0997">Cell inner membrane</keyword>
<feature type="transmembrane region" description="Helical" evidence="8">
    <location>
        <begin position="321"/>
        <end position="338"/>
    </location>
</feature>
<evidence type="ECO:0000256" key="5">
    <source>
        <dbReference type="ARBA" id="ARBA00022692"/>
    </source>
</evidence>
<feature type="transmembrane region" description="Helical" evidence="8">
    <location>
        <begin position="390"/>
        <end position="406"/>
    </location>
</feature>
<feature type="transmembrane region" description="Helical" evidence="8">
    <location>
        <begin position="435"/>
        <end position="461"/>
    </location>
</feature>
<feature type="transmembrane region" description="Helical" evidence="8">
    <location>
        <begin position="29"/>
        <end position="47"/>
    </location>
</feature>
<keyword evidence="6 8" id="KW-1133">Transmembrane helix</keyword>
<feature type="transmembrane region" description="Helical" evidence="8">
    <location>
        <begin position="6"/>
        <end position="22"/>
    </location>
</feature>
<dbReference type="Pfam" id="PF02652">
    <property type="entry name" value="Lactate_perm"/>
    <property type="match status" value="1"/>
</dbReference>
<dbReference type="EMBL" id="JAQQXP010000001">
    <property type="protein sequence ID" value="MDC8829928.1"/>
    <property type="molecule type" value="Genomic_DNA"/>
</dbReference>
<dbReference type="Proteomes" id="UP001218788">
    <property type="component" value="Unassembled WGS sequence"/>
</dbReference>
<dbReference type="PANTHER" id="PTHR30003">
    <property type="entry name" value="L-LACTATE PERMEASE"/>
    <property type="match status" value="1"/>
</dbReference>
<feature type="transmembrane region" description="Helical" evidence="8">
    <location>
        <begin position="101"/>
        <end position="121"/>
    </location>
</feature>
<accession>A0ABT5L2A6</accession>
<keyword evidence="10" id="KW-1185">Reference proteome</keyword>
<comment type="similarity">
    <text evidence="2 8">Belongs to the lactate permease family.</text>
</comment>
<feature type="transmembrane region" description="Helical" evidence="8">
    <location>
        <begin position="481"/>
        <end position="504"/>
    </location>
</feature>
<feature type="transmembrane region" description="Helical" evidence="8">
    <location>
        <begin position="59"/>
        <end position="80"/>
    </location>
</feature>
<feature type="transmembrane region" description="Helical" evidence="8">
    <location>
        <begin position="281"/>
        <end position="301"/>
    </location>
</feature>
<keyword evidence="3 8" id="KW-0813">Transport</keyword>
<dbReference type="PANTHER" id="PTHR30003:SF0">
    <property type="entry name" value="GLYCOLATE PERMEASE GLCA-RELATED"/>
    <property type="match status" value="1"/>
</dbReference>
<comment type="caution">
    <text evidence="9">The sequence shown here is derived from an EMBL/GenBank/DDBJ whole genome shotgun (WGS) entry which is preliminary data.</text>
</comment>
<feature type="transmembrane region" description="Helical" evidence="8">
    <location>
        <begin position="210"/>
        <end position="231"/>
    </location>
</feature>
<dbReference type="NCBIfam" id="TIGR00795">
    <property type="entry name" value="lctP"/>
    <property type="match status" value="1"/>
</dbReference>
<evidence type="ECO:0000256" key="1">
    <source>
        <dbReference type="ARBA" id="ARBA00004651"/>
    </source>
</evidence>
<feature type="transmembrane region" description="Helical" evidence="8">
    <location>
        <begin position="237"/>
        <end position="255"/>
    </location>
</feature>